<evidence type="ECO:0000313" key="2">
    <source>
        <dbReference type="EMBL" id="ADJ15229.1"/>
    </source>
</evidence>
<dbReference type="InterPro" id="IPR055768">
    <property type="entry name" value="DUF7344"/>
</dbReference>
<reference evidence="2 3" key="1">
    <citation type="journal article" date="2010" name="J. Bacteriol.">
        <title>Complete genome sequence of Halalkalicoccus jeotgali B3(T), an extremely halophilic archaeon.</title>
        <authorList>
            <person name="Roh S.W."/>
            <person name="Nam Y.D."/>
            <person name="Nam S.H."/>
            <person name="Choi S.H."/>
            <person name="Park H.S."/>
            <person name="Bae J.W."/>
        </authorList>
    </citation>
    <scope>NUCLEOTIDE SEQUENCE [LARGE SCALE GENOMIC DNA]</scope>
    <source>
        <strain evidence="3">DSM 18796 / CECT 7217 / JCM 14584 / KCTC 4019 / B3</strain>
    </source>
</reference>
<dbReference type="KEGG" id="hje:HacjB3_09230"/>
<dbReference type="eggNOG" id="arCOG03828">
    <property type="taxonomic scope" value="Archaea"/>
</dbReference>
<dbReference type="HOGENOM" id="CLU_961745_0_0_2"/>
<dbReference type="eggNOG" id="arCOG02452">
    <property type="taxonomic scope" value="Archaea"/>
</dbReference>
<feature type="domain" description="DUF7344" evidence="1">
    <location>
        <begin position="198"/>
        <end position="261"/>
    </location>
</feature>
<gene>
    <name evidence="2" type="ordered locus">HacjB3_09230</name>
</gene>
<protein>
    <recommendedName>
        <fullName evidence="1">DUF7344 domain-containing protein</fullName>
    </recommendedName>
</protein>
<dbReference type="Pfam" id="PF24035">
    <property type="entry name" value="DUF7344"/>
    <property type="match status" value="1"/>
</dbReference>
<name>D8J3C2_HALJB</name>
<evidence type="ECO:0000259" key="1">
    <source>
        <dbReference type="Pfam" id="PF24035"/>
    </source>
</evidence>
<dbReference type="Proteomes" id="UP000000390">
    <property type="component" value="Chromosome"/>
</dbReference>
<evidence type="ECO:0000313" key="3">
    <source>
        <dbReference type="Proteomes" id="UP000000390"/>
    </source>
</evidence>
<dbReference type="EMBL" id="CP002062">
    <property type="protein sequence ID" value="ADJ15229.1"/>
    <property type="molecule type" value="Genomic_DNA"/>
</dbReference>
<dbReference type="PATRIC" id="fig|795797.18.peg.1840"/>
<dbReference type="Pfam" id="PF24336">
    <property type="entry name" value="DUF7504"/>
    <property type="match status" value="1"/>
</dbReference>
<organism evidence="2 3">
    <name type="scientific">Halalkalicoccus jeotgali (strain DSM 18796 / CECT 7217 / JCM 14584 / KCTC 4019 / B3)</name>
    <dbReference type="NCBI Taxonomy" id="795797"/>
    <lineage>
        <taxon>Archaea</taxon>
        <taxon>Methanobacteriati</taxon>
        <taxon>Methanobacteriota</taxon>
        <taxon>Stenosarchaea group</taxon>
        <taxon>Halobacteria</taxon>
        <taxon>Halobacteriales</taxon>
        <taxon>Halococcaceae</taxon>
        <taxon>Halalkalicoccus</taxon>
    </lineage>
</organism>
<dbReference type="InterPro" id="IPR055927">
    <property type="entry name" value="DUF7504"/>
</dbReference>
<accession>D8J3C2</accession>
<dbReference type="AlphaFoldDB" id="D8J3C2"/>
<sequence>MSQMTTHEARNDLVLAPKTSPVEDIERVLVQGEFTEEWNVLVVAYGWDHRSLKKTWHDRIEERPAAFGAISVGTGSDSSSGAAPISRSGCDITAAVRNPTDLAELGTTISLFLDDWTEGTTLVCFHSLECLIDRVGSRAAFRFLHVLTRRLAGIDAISQFSLDPSATDDRIVRTLEPLFDSVHEPEDPTPTITPETAFDVLRDSRRQHVLRYIYERDGSVPLSALVKRIAHHEPDADADRIEISMHHSHLPKLEDAGLISVGETHVTGCPAIEALEPHLELVADHDRPD</sequence>
<dbReference type="STRING" id="795797.HacjB3_09230"/>
<proteinExistence type="predicted"/>